<protein>
    <submittedName>
        <fullName evidence="9">D-alanyl-D-alanine carboxypeptidase family protein</fullName>
        <ecNumber evidence="9">3.4.-.-</ecNumber>
    </submittedName>
</protein>
<dbReference type="PANTHER" id="PTHR21581:SF33">
    <property type="entry name" value="D-ALANYL-D-ALANINE CARBOXYPEPTIDASE DACB"/>
    <property type="match status" value="1"/>
</dbReference>
<keyword evidence="6" id="KW-0961">Cell wall biogenesis/degradation</keyword>
<dbReference type="SUPFAM" id="SSF56601">
    <property type="entry name" value="beta-lactamase/transpeptidase-like"/>
    <property type="match status" value="1"/>
</dbReference>
<evidence type="ECO:0000256" key="4">
    <source>
        <dbReference type="ARBA" id="ARBA00022960"/>
    </source>
</evidence>
<dbReference type="InterPro" id="IPR012338">
    <property type="entry name" value="Beta-lactam/transpept-like"/>
</dbReference>
<reference evidence="9" key="1">
    <citation type="submission" date="2023-04" db="EMBL/GenBank/DDBJ databases">
        <title>Comparative genomic analysis of Cohnella hashimotonis sp. nov., isolated from the International Space Station.</title>
        <authorList>
            <person name="Venkateswaran K."/>
            <person name="Simpson A."/>
        </authorList>
    </citation>
    <scope>NUCLEOTIDE SEQUENCE</scope>
    <source>
        <strain evidence="9">F6_2S_P_1</strain>
    </source>
</reference>
<dbReference type="Pfam" id="PF00768">
    <property type="entry name" value="Peptidase_S11"/>
    <property type="match status" value="1"/>
</dbReference>
<organism evidence="9 10">
    <name type="scientific">Cohnella hashimotonis</name>
    <dbReference type="NCBI Taxonomy" id="2826895"/>
    <lineage>
        <taxon>Bacteria</taxon>
        <taxon>Bacillati</taxon>
        <taxon>Bacillota</taxon>
        <taxon>Bacilli</taxon>
        <taxon>Bacillales</taxon>
        <taxon>Paenibacillaceae</taxon>
        <taxon>Cohnella</taxon>
    </lineage>
</organism>
<comment type="similarity">
    <text evidence="1 7">Belongs to the peptidase S11 family.</text>
</comment>
<dbReference type="InterPro" id="IPR018044">
    <property type="entry name" value="Peptidase_S11"/>
</dbReference>
<dbReference type="Gene3D" id="3.40.710.10">
    <property type="entry name" value="DD-peptidase/beta-lactamase superfamily"/>
    <property type="match status" value="1"/>
</dbReference>
<evidence type="ECO:0000256" key="3">
    <source>
        <dbReference type="ARBA" id="ARBA00022801"/>
    </source>
</evidence>
<evidence type="ECO:0000259" key="8">
    <source>
        <dbReference type="Pfam" id="PF00768"/>
    </source>
</evidence>
<dbReference type="GO" id="GO:0004180">
    <property type="term" value="F:carboxypeptidase activity"/>
    <property type="evidence" value="ECO:0007669"/>
    <property type="project" value="UniProtKB-KW"/>
</dbReference>
<keyword evidence="3 9" id="KW-0378">Hydrolase</keyword>
<comment type="caution">
    <text evidence="9">The sequence shown here is derived from an EMBL/GenBank/DDBJ whole genome shotgun (WGS) entry which is preliminary data.</text>
</comment>
<accession>A0ABT6TF20</accession>
<evidence type="ECO:0000256" key="1">
    <source>
        <dbReference type="ARBA" id="ARBA00007164"/>
    </source>
</evidence>
<dbReference type="EMBL" id="JAGRPV010000001">
    <property type="protein sequence ID" value="MDI4645437.1"/>
    <property type="molecule type" value="Genomic_DNA"/>
</dbReference>
<evidence type="ECO:0000256" key="6">
    <source>
        <dbReference type="ARBA" id="ARBA00023316"/>
    </source>
</evidence>
<proteinExistence type="inferred from homology"/>
<feature type="domain" description="Peptidase S11 D-alanyl-D-alanine carboxypeptidase A N-terminal" evidence="8">
    <location>
        <begin position="11"/>
        <end position="238"/>
    </location>
</feature>
<keyword evidence="5" id="KW-0573">Peptidoglycan synthesis</keyword>
<dbReference type="InterPro" id="IPR001967">
    <property type="entry name" value="Peptidase_S11_N"/>
</dbReference>
<sequence length="335" mass="36084">MPASTSIAVQTSPAKPSTHAKAAALIDVASGRLLYSSHGDEPMLIASTTKIMTAIIAIEQRDLNSIVTVSSRAAGKEGSSIYLKAGEKMKLKDMLFGLMLRSGNDAATAIAEHVGGSHDGFVYLMNVKAEEIGMTHSHFANPSGLDQKGHYASANDMAKLAAYALHNPTFREIVGTKVKTAPNPGEEWDYKWVNKNKMLHLYEGADGVKTGYTKQALRTLVSSATREGRQLAAVTLNDGNDWVDHAKLLDYGFAAYRTEQVIAKGAAVEGYPFVAASTLCYPFADGERSAVAIRLELYGPETTDYKLGYRGKLSFRLKDEPIGAVQLLPQPPASD</sequence>
<gene>
    <name evidence="9" type="ORF">KB449_10710</name>
</gene>
<evidence type="ECO:0000256" key="5">
    <source>
        <dbReference type="ARBA" id="ARBA00022984"/>
    </source>
</evidence>
<keyword evidence="10" id="KW-1185">Reference proteome</keyword>
<evidence type="ECO:0000256" key="2">
    <source>
        <dbReference type="ARBA" id="ARBA00022729"/>
    </source>
</evidence>
<evidence type="ECO:0000256" key="7">
    <source>
        <dbReference type="RuleBase" id="RU004016"/>
    </source>
</evidence>
<dbReference type="RefSeq" id="WP_282912789.1">
    <property type="nucleotide sequence ID" value="NZ_JAGRPV010000001.1"/>
</dbReference>
<dbReference type="Proteomes" id="UP001161691">
    <property type="component" value="Unassembled WGS sequence"/>
</dbReference>
<keyword evidence="9" id="KW-0645">Protease</keyword>
<dbReference type="PRINTS" id="PR00725">
    <property type="entry name" value="DADACBPTASE1"/>
</dbReference>
<keyword evidence="9" id="KW-0121">Carboxypeptidase</keyword>
<dbReference type="EC" id="3.4.-.-" evidence="9"/>
<evidence type="ECO:0000313" key="9">
    <source>
        <dbReference type="EMBL" id="MDI4645437.1"/>
    </source>
</evidence>
<keyword evidence="2" id="KW-0732">Signal</keyword>
<name>A0ABT6TF20_9BACL</name>
<keyword evidence="4" id="KW-0133">Cell shape</keyword>
<dbReference type="PANTHER" id="PTHR21581">
    <property type="entry name" value="D-ALANYL-D-ALANINE CARBOXYPEPTIDASE"/>
    <property type="match status" value="1"/>
</dbReference>
<evidence type="ECO:0000313" key="10">
    <source>
        <dbReference type="Proteomes" id="UP001161691"/>
    </source>
</evidence>